<dbReference type="EMBL" id="CADCUZ010000014">
    <property type="protein sequence ID" value="CAA9395102.1"/>
    <property type="molecule type" value="Genomic_DNA"/>
</dbReference>
<organism evidence="1">
    <name type="scientific">uncultured Rubrobacteraceae bacterium</name>
    <dbReference type="NCBI Taxonomy" id="349277"/>
    <lineage>
        <taxon>Bacteria</taxon>
        <taxon>Bacillati</taxon>
        <taxon>Actinomycetota</taxon>
        <taxon>Rubrobacteria</taxon>
        <taxon>Rubrobacterales</taxon>
        <taxon>Rubrobacteraceae</taxon>
        <taxon>environmental samples</taxon>
    </lineage>
</organism>
<accession>A0A6J4NXB8</accession>
<gene>
    <name evidence="1" type="ORF">AVDCRST_MAG55-315</name>
</gene>
<name>A0A6J4NXB8_9ACTN</name>
<evidence type="ECO:0000313" key="1">
    <source>
        <dbReference type="EMBL" id="CAA9395102.1"/>
    </source>
</evidence>
<protein>
    <submittedName>
        <fullName evidence="1">Uncharacterized protein</fullName>
    </submittedName>
</protein>
<sequence>MVVTILCLALIMVVAVSVAALITHAILAGPMCALATFETATSRELRRELRAR</sequence>
<reference evidence="1" key="1">
    <citation type="submission" date="2020-02" db="EMBL/GenBank/DDBJ databases">
        <authorList>
            <person name="Meier V. D."/>
        </authorList>
    </citation>
    <scope>NUCLEOTIDE SEQUENCE</scope>
    <source>
        <strain evidence="1">AVDCRST_MAG55</strain>
    </source>
</reference>
<proteinExistence type="predicted"/>
<dbReference type="AlphaFoldDB" id="A0A6J4NXB8"/>